<evidence type="ECO:0000313" key="12">
    <source>
        <dbReference type="Proteomes" id="UP000198942"/>
    </source>
</evidence>
<organism evidence="11 12">
    <name type="scientific">Mucilaginibacter gossypiicola</name>
    <dbReference type="NCBI Taxonomy" id="551995"/>
    <lineage>
        <taxon>Bacteria</taxon>
        <taxon>Pseudomonadati</taxon>
        <taxon>Bacteroidota</taxon>
        <taxon>Sphingobacteriia</taxon>
        <taxon>Sphingobacteriales</taxon>
        <taxon>Sphingobacteriaceae</taxon>
        <taxon>Mucilaginibacter</taxon>
    </lineage>
</organism>
<evidence type="ECO:0000256" key="5">
    <source>
        <dbReference type="ARBA" id="ARBA00022729"/>
    </source>
</evidence>
<comment type="similarity">
    <text evidence="8">Belongs to the TonB-dependent receptor family.</text>
</comment>
<dbReference type="NCBIfam" id="TIGR04057">
    <property type="entry name" value="SusC_RagA_signa"/>
    <property type="match status" value="1"/>
</dbReference>
<dbReference type="PROSITE" id="PS52016">
    <property type="entry name" value="TONB_DEPENDENT_REC_3"/>
    <property type="match status" value="1"/>
</dbReference>
<dbReference type="Proteomes" id="UP000198942">
    <property type="component" value="Unassembled WGS sequence"/>
</dbReference>
<dbReference type="GO" id="GO:0015344">
    <property type="term" value="F:siderophore uptake transmembrane transporter activity"/>
    <property type="evidence" value="ECO:0007669"/>
    <property type="project" value="TreeGrafter"/>
</dbReference>
<evidence type="ECO:0000256" key="7">
    <source>
        <dbReference type="ARBA" id="ARBA00023237"/>
    </source>
</evidence>
<sequence>MFEFITDILLIHNDKPIKPKHFKDMKFYALTGCRHSAYIHKFLLVMKLTIVLLITAFVQVSFAGHAQNITFSGKNTPIAQVFNEIQNQTGYTFLYTDEMLNGSNPVSVDFKRTPLTDVLKACFRNQPLTYTVKNRVIIVQRKLPEPEPLVVAQAIVVKGKVTDDKGSPLPGVTVTLKGKSINTVTDNSGAYTITIPTGETNAILVFSFVGFDSKEVAVGNQATINVKLTVTDNKLNEIVVVGYGTQKRATLTGSVATVNAKAFEDKGSLANPFQALQGQVPGVLITRGSAAPGNEGWNINIRGASSINPTDALVVIDGVAAVGVRSLDAINPNDIESMSFLKDASAAIYGARAAGGVVLITTKKAKSGKTVVQYDGSFSSKIVGLQPHLMNVEQWANGVITARRNDGFDDSDVWIKYGKLALANLNNYIDIKTYGSNPLPNFSDVNDYVFFNNSWTNVLWGTANSTQNNLSVAGRTEKAGYRISLGYMDDGSILRWGNNSNKRYNVRLANDFLIGSKVKIESNIAYDRNDVITPTLINNVLGQYAQPGMPISTINGGPYAWGGQLNPNWQAKLGGDNRLTKANVYINEKINYDILKSLKFVATLGYNTNNANRYTQQNAIQWYNYLGTVPGITNPTQDASYFKRANLGEDYYNANAYFEYKNTFSTDHSVSVTAGSQYERDEYDYFDATVLNPVSQDIKTLTGIGNQTNSETKNHYAIGSAFSRVNYAYKQKYLLEANFRYDGSSKFAEEDRWKAFYGFSAGWRISQENFMKGATFFNDLKLRASYGVVGNQSGIGLYDYIQQLVLAKTGTVTSNNPILGSGQAVTVGPTNGLVSLNRTWERIKNSNIALDFSILKSRLTGTAEYFIKDNSNMLLPQTYPSILGAQAPAANIGHLKTNGWEVSLSWADKIGQVGYNVGGNISYNKNKLININGATTIYGGYNAATQGYPIGSVFGLEYAGRIQTQAQADAATILIAGSDIPGGSYTAQIGDNSYKDLNGDGKITSADYKYLGTDDPRYSYSFNAGVQWKGFDISVIFQGVGSRTIFRNGDVWRVPFSSVYLNTTNQSVNNNWTPENTGAYYPKYSTNGTVNSYNYQPSSWSVENGAYLRLKNAVIGYTIPQKLISATNFISKLRVYISGNDLWEITKIKDGWDPEAPRNVITTDGSPYYGRYPFYRYLTAGVNVTF</sequence>
<dbReference type="Pfam" id="PF07715">
    <property type="entry name" value="Plug"/>
    <property type="match status" value="1"/>
</dbReference>
<evidence type="ECO:0000256" key="3">
    <source>
        <dbReference type="ARBA" id="ARBA00022452"/>
    </source>
</evidence>
<dbReference type="Pfam" id="PF07660">
    <property type="entry name" value="STN"/>
    <property type="match status" value="1"/>
</dbReference>
<dbReference type="SMART" id="SM00965">
    <property type="entry name" value="STN"/>
    <property type="match status" value="1"/>
</dbReference>
<dbReference type="OrthoDB" id="9768177at2"/>
<dbReference type="InterPro" id="IPR039426">
    <property type="entry name" value="TonB-dep_rcpt-like"/>
</dbReference>
<reference evidence="12" key="1">
    <citation type="submission" date="2016-10" db="EMBL/GenBank/DDBJ databases">
        <authorList>
            <person name="Varghese N."/>
            <person name="Submissions S."/>
        </authorList>
    </citation>
    <scope>NUCLEOTIDE SEQUENCE [LARGE SCALE GENOMIC DNA]</scope>
    <source>
        <strain evidence="12">Gh-48</strain>
    </source>
</reference>
<dbReference type="InterPro" id="IPR023997">
    <property type="entry name" value="TonB-dep_OMP_SusC/RagA_CS"/>
</dbReference>
<keyword evidence="2 8" id="KW-0813">Transport</keyword>
<dbReference type="InterPro" id="IPR011662">
    <property type="entry name" value="Secretin/TonB_short_N"/>
</dbReference>
<dbReference type="NCBIfam" id="TIGR04056">
    <property type="entry name" value="OMP_RagA_SusC"/>
    <property type="match status" value="1"/>
</dbReference>
<keyword evidence="5" id="KW-0732">Signal</keyword>
<dbReference type="InterPro" id="IPR012910">
    <property type="entry name" value="Plug_dom"/>
</dbReference>
<dbReference type="PROSITE" id="PS00018">
    <property type="entry name" value="EF_HAND_1"/>
    <property type="match status" value="1"/>
</dbReference>
<dbReference type="SUPFAM" id="SSF56935">
    <property type="entry name" value="Porins"/>
    <property type="match status" value="1"/>
</dbReference>
<dbReference type="InterPro" id="IPR023996">
    <property type="entry name" value="TonB-dep_OMP_SusC/RagA"/>
</dbReference>
<evidence type="ECO:0000256" key="6">
    <source>
        <dbReference type="ARBA" id="ARBA00023136"/>
    </source>
</evidence>
<comment type="subcellular location">
    <subcellularLocation>
        <location evidence="1 8">Cell outer membrane</location>
        <topology evidence="1 8">Multi-pass membrane protein</topology>
    </subcellularLocation>
</comment>
<dbReference type="Gene3D" id="3.55.50.30">
    <property type="match status" value="1"/>
</dbReference>
<gene>
    <name evidence="11" type="ORF">SAMN05192574_103591</name>
</gene>
<dbReference type="InterPro" id="IPR037066">
    <property type="entry name" value="Plug_dom_sf"/>
</dbReference>
<evidence type="ECO:0000259" key="10">
    <source>
        <dbReference type="SMART" id="SM00965"/>
    </source>
</evidence>
<evidence type="ECO:0000256" key="2">
    <source>
        <dbReference type="ARBA" id="ARBA00022448"/>
    </source>
</evidence>
<dbReference type="AlphaFoldDB" id="A0A1H8HQB8"/>
<accession>A0A1H8HQB8</accession>
<feature type="transmembrane region" description="Helical" evidence="9">
    <location>
        <begin position="42"/>
        <end position="62"/>
    </location>
</feature>
<keyword evidence="3 8" id="KW-1134">Transmembrane beta strand</keyword>
<keyword evidence="4 8" id="KW-0812">Transmembrane</keyword>
<evidence type="ECO:0000256" key="4">
    <source>
        <dbReference type="ARBA" id="ARBA00022692"/>
    </source>
</evidence>
<dbReference type="SUPFAM" id="SSF49464">
    <property type="entry name" value="Carboxypeptidase regulatory domain-like"/>
    <property type="match status" value="1"/>
</dbReference>
<evidence type="ECO:0000256" key="9">
    <source>
        <dbReference type="SAM" id="Phobius"/>
    </source>
</evidence>
<dbReference type="InterPro" id="IPR018247">
    <property type="entry name" value="EF_Hand_1_Ca_BS"/>
</dbReference>
<protein>
    <submittedName>
        <fullName evidence="11">TonB-linked outer membrane protein, SusC/RagA family</fullName>
    </submittedName>
</protein>
<dbReference type="Pfam" id="PF13715">
    <property type="entry name" value="CarbopepD_reg_2"/>
    <property type="match status" value="1"/>
</dbReference>
<dbReference type="InterPro" id="IPR036942">
    <property type="entry name" value="Beta-barrel_TonB_sf"/>
</dbReference>
<proteinExistence type="inferred from homology"/>
<dbReference type="GO" id="GO:0009279">
    <property type="term" value="C:cell outer membrane"/>
    <property type="evidence" value="ECO:0007669"/>
    <property type="project" value="UniProtKB-SubCell"/>
</dbReference>
<name>A0A1H8HQB8_9SPHI</name>
<dbReference type="EMBL" id="FOCL01000003">
    <property type="protein sequence ID" value="SEN58217.1"/>
    <property type="molecule type" value="Genomic_DNA"/>
</dbReference>
<dbReference type="InterPro" id="IPR008969">
    <property type="entry name" value="CarboxyPept-like_regulatory"/>
</dbReference>
<keyword evidence="9" id="KW-1133">Transmembrane helix</keyword>
<dbReference type="Gene3D" id="2.170.130.10">
    <property type="entry name" value="TonB-dependent receptor, plug domain"/>
    <property type="match status" value="1"/>
</dbReference>
<feature type="domain" description="Secretin/TonB short N-terminal" evidence="10">
    <location>
        <begin position="91"/>
        <end position="142"/>
    </location>
</feature>
<dbReference type="Gene3D" id="2.60.40.1120">
    <property type="entry name" value="Carboxypeptidase-like, regulatory domain"/>
    <property type="match status" value="1"/>
</dbReference>
<keyword evidence="6 8" id="KW-0472">Membrane</keyword>
<evidence type="ECO:0000256" key="1">
    <source>
        <dbReference type="ARBA" id="ARBA00004571"/>
    </source>
</evidence>
<dbReference type="PANTHER" id="PTHR30069:SF29">
    <property type="entry name" value="HEMOGLOBIN AND HEMOGLOBIN-HAPTOGLOBIN-BINDING PROTEIN 1-RELATED"/>
    <property type="match status" value="1"/>
</dbReference>
<dbReference type="STRING" id="551995.SAMN05192574_103591"/>
<keyword evidence="12" id="KW-1185">Reference proteome</keyword>
<keyword evidence="7 8" id="KW-0998">Cell outer membrane</keyword>
<dbReference type="Gene3D" id="2.40.170.20">
    <property type="entry name" value="TonB-dependent receptor, beta-barrel domain"/>
    <property type="match status" value="1"/>
</dbReference>
<dbReference type="GO" id="GO:0044718">
    <property type="term" value="P:siderophore transmembrane transport"/>
    <property type="evidence" value="ECO:0007669"/>
    <property type="project" value="TreeGrafter"/>
</dbReference>
<evidence type="ECO:0000313" key="11">
    <source>
        <dbReference type="EMBL" id="SEN58217.1"/>
    </source>
</evidence>
<dbReference type="PANTHER" id="PTHR30069">
    <property type="entry name" value="TONB-DEPENDENT OUTER MEMBRANE RECEPTOR"/>
    <property type="match status" value="1"/>
</dbReference>
<evidence type="ECO:0000256" key="8">
    <source>
        <dbReference type="PROSITE-ProRule" id="PRU01360"/>
    </source>
</evidence>